<dbReference type="InterPro" id="IPR039424">
    <property type="entry name" value="SBP_5"/>
</dbReference>
<dbReference type="CDD" id="cd00995">
    <property type="entry name" value="PBP2_NikA_DppA_OppA_like"/>
    <property type="match status" value="1"/>
</dbReference>
<dbReference type="PIRSF" id="PIRSF002741">
    <property type="entry name" value="MppA"/>
    <property type="match status" value="1"/>
</dbReference>
<name>A0ABS2FTI0_9FIRM</name>
<evidence type="ECO:0000256" key="2">
    <source>
        <dbReference type="ARBA" id="ARBA00022448"/>
    </source>
</evidence>
<dbReference type="PANTHER" id="PTHR30290:SF9">
    <property type="entry name" value="OLIGOPEPTIDE-BINDING PROTEIN APPA"/>
    <property type="match status" value="1"/>
</dbReference>
<evidence type="ECO:0000313" key="6">
    <source>
        <dbReference type="EMBL" id="MBM6850922.1"/>
    </source>
</evidence>
<keyword evidence="7" id="KW-1185">Reference proteome</keyword>
<keyword evidence="3 4" id="KW-0732">Signal</keyword>
<evidence type="ECO:0000256" key="1">
    <source>
        <dbReference type="ARBA" id="ARBA00005695"/>
    </source>
</evidence>
<dbReference type="Proteomes" id="UP000719500">
    <property type="component" value="Unassembled WGS sequence"/>
</dbReference>
<dbReference type="PANTHER" id="PTHR30290">
    <property type="entry name" value="PERIPLASMIC BINDING COMPONENT OF ABC TRANSPORTER"/>
    <property type="match status" value="1"/>
</dbReference>
<dbReference type="Gene3D" id="3.10.105.10">
    <property type="entry name" value="Dipeptide-binding Protein, Domain 3"/>
    <property type="match status" value="1"/>
</dbReference>
<gene>
    <name evidence="6" type="ORF">H9X91_05650</name>
</gene>
<dbReference type="Gene3D" id="3.40.190.10">
    <property type="entry name" value="Periplasmic binding protein-like II"/>
    <property type="match status" value="1"/>
</dbReference>
<proteinExistence type="inferred from homology"/>
<evidence type="ECO:0000259" key="5">
    <source>
        <dbReference type="Pfam" id="PF00496"/>
    </source>
</evidence>
<organism evidence="6 7">
    <name type="scientific">Oscillibacter valericigenes</name>
    <dbReference type="NCBI Taxonomy" id="351091"/>
    <lineage>
        <taxon>Bacteria</taxon>
        <taxon>Bacillati</taxon>
        <taxon>Bacillota</taxon>
        <taxon>Clostridia</taxon>
        <taxon>Eubacteriales</taxon>
        <taxon>Oscillospiraceae</taxon>
        <taxon>Oscillibacter</taxon>
    </lineage>
</organism>
<evidence type="ECO:0000256" key="3">
    <source>
        <dbReference type="ARBA" id="ARBA00022729"/>
    </source>
</evidence>
<feature type="signal peptide" evidence="4">
    <location>
        <begin position="1"/>
        <end position="25"/>
    </location>
</feature>
<dbReference type="SUPFAM" id="SSF53850">
    <property type="entry name" value="Periplasmic binding protein-like II"/>
    <property type="match status" value="1"/>
</dbReference>
<comment type="caution">
    <text evidence="6">The sequence shown here is derived from an EMBL/GenBank/DDBJ whole genome shotgun (WGS) entry which is preliminary data.</text>
</comment>
<dbReference type="Pfam" id="PF00496">
    <property type="entry name" value="SBP_bac_5"/>
    <property type="match status" value="1"/>
</dbReference>
<keyword evidence="2" id="KW-0813">Transport</keyword>
<dbReference type="PROSITE" id="PS51257">
    <property type="entry name" value="PROKAR_LIPOPROTEIN"/>
    <property type="match status" value="1"/>
</dbReference>
<feature type="chain" id="PRO_5046659255" evidence="4">
    <location>
        <begin position="26"/>
        <end position="515"/>
    </location>
</feature>
<comment type="similarity">
    <text evidence="1">Belongs to the bacterial solute-binding protein 5 family.</text>
</comment>
<evidence type="ECO:0000313" key="7">
    <source>
        <dbReference type="Proteomes" id="UP000719500"/>
    </source>
</evidence>
<dbReference type="InterPro" id="IPR000914">
    <property type="entry name" value="SBP_5_dom"/>
</dbReference>
<sequence>MKKFLSLKRAAALCLAVCMIAGLLAGCGGGSSDTSDGGAAAEVDTSTLTVALTSEPDYLSTCDHDSLMGVQMNLLTYNGLMRIDMETLEPVCDLAESYTQDSDTEWTFTLKQGVKFHNGDDFTADDVVASIEYAQTFPASTTYTGAIASVEAVDPYTVKITTASPTPNLLYDLAYHYNFILPKSLIESGNDFSANPVGTGPYKLAEWNKGNTITFEAFDEYFDEARKASIPTLEFAIIPEGSTRTMSLESGEVDFVYSVASSDIERLQSTESISVTDVVSVENFFLYLNCVTTDFADENLRKAIAYGINREDIVAGALNGFGTPSYSCVSMGYAESTDENAYTYDPELAQQYLDAWGGDPSTVSLDIICSNDTKTAIATIIQAELAELGITVNIEETDDATYQAAMRTTDLTSAIVSWSPANAMTYVQRFHSDRRNQTPACLTDETMDAMVEEMNVTMDDAARSEMITDIIAYANEICPFVPIYQVNYYRAYNSALQNVVCSATGYVDFCTMSWS</sequence>
<feature type="domain" description="Solute-binding protein family 5" evidence="5">
    <location>
        <begin position="89"/>
        <end position="430"/>
    </location>
</feature>
<dbReference type="RefSeq" id="WP_204803417.1">
    <property type="nucleotide sequence ID" value="NZ_JACSNX010000005.1"/>
</dbReference>
<reference evidence="6 7" key="1">
    <citation type="journal article" date="2021" name="Sci. Rep.">
        <title>The distribution of antibiotic resistance genes in chicken gut microbiota commensals.</title>
        <authorList>
            <person name="Juricova H."/>
            <person name="Matiasovicova J."/>
            <person name="Kubasova T."/>
            <person name="Cejkova D."/>
            <person name="Rychlik I."/>
        </authorList>
    </citation>
    <scope>NUCLEOTIDE SEQUENCE [LARGE SCALE GENOMIC DNA]</scope>
    <source>
        <strain evidence="6 7">An411</strain>
    </source>
</reference>
<accession>A0ABS2FTI0</accession>
<dbReference type="EMBL" id="JACSNX010000005">
    <property type="protein sequence ID" value="MBM6850922.1"/>
    <property type="molecule type" value="Genomic_DNA"/>
</dbReference>
<dbReference type="InterPro" id="IPR030678">
    <property type="entry name" value="Peptide/Ni-bd"/>
</dbReference>
<evidence type="ECO:0000256" key="4">
    <source>
        <dbReference type="SAM" id="SignalP"/>
    </source>
</evidence>
<protein>
    <submittedName>
        <fullName evidence="6">ABC transporter substrate-binding protein</fullName>
    </submittedName>
</protein>